<sequence>MKILTVLLSIVALALIVFNFTKIDFNAPFEGDSMIALITIVASFCVIIMMSILRVSKRIEQKTKGSK</sequence>
<proteinExistence type="predicted"/>
<comment type="caution">
    <text evidence="2">The sequence shown here is derived from an EMBL/GenBank/DDBJ whole genome shotgun (WGS) entry which is preliminary data.</text>
</comment>
<protein>
    <recommendedName>
        <fullName evidence="4">DUF3955 domain-containing protein</fullName>
    </recommendedName>
</protein>
<evidence type="ECO:0008006" key="4">
    <source>
        <dbReference type="Google" id="ProtNLM"/>
    </source>
</evidence>
<keyword evidence="1" id="KW-0472">Membrane</keyword>
<evidence type="ECO:0000313" key="2">
    <source>
        <dbReference type="EMBL" id="MCL6296241.1"/>
    </source>
</evidence>
<keyword evidence="1" id="KW-1133">Transmembrane helix</keyword>
<evidence type="ECO:0000313" key="3">
    <source>
        <dbReference type="Proteomes" id="UP001165381"/>
    </source>
</evidence>
<feature type="transmembrane region" description="Helical" evidence="1">
    <location>
        <begin position="35"/>
        <end position="55"/>
    </location>
</feature>
<dbReference type="EMBL" id="JAMFLZ010000007">
    <property type="protein sequence ID" value="MCL6296241.1"/>
    <property type="molecule type" value="Genomic_DNA"/>
</dbReference>
<name>A0ABT0QGX7_9FLAO</name>
<keyword evidence="3" id="KW-1185">Reference proteome</keyword>
<keyword evidence="1" id="KW-0812">Transmembrane</keyword>
<accession>A0ABT0QGX7</accession>
<dbReference type="RefSeq" id="WP_249973713.1">
    <property type="nucleotide sequence ID" value="NZ_JAMFLZ010000007.1"/>
</dbReference>
<gene>
    <name evidence="2" type="ORF">M3P09_14610</name>
</gene>
<dbReference type="Proteomes" id="UP001165381">
    <property type="component" value="Unassembled WGS sequence"/>
</dbReference>
<evidence type="ECO:0000256" key="1">
    <source>
        <dbReference type="SAM" id="Phobius"/>
    </source>
</evidence>
<organism evidence="2 3">
    <name type="scientific">Jejuia spongiicola</name>
    <dbReference type="NCBI Taxonomy" id="2942207"/>
    <lineage>
        <taxon>Bacteria</taxon>
        <taxon>Pseudomonadati</taxon>
        <taxon>Bacteroidota</taxon>
        <taxon>Flavobacteriia</taxon>
        <taxon>Flavobacteriales</taxon>
        <taxon>Flavobacteriaceae</taxon>
        <taxon>Jejuia</taxon>
    </lineage>
</organism>
<reference evidence="2" key="1">
    <citation type="submission" date="2022-05" db="EMBL/GenBank/DDBJ databases">
        <authorList>
            <person name="Park J.-S."/>
        </authorList>
    </citation>
    <scope>NUCLEOTIDE SEQUENCE</scope>
    <source>
        <strain evidence="2">2012CJ34-3</strain>
    </source>
</reference>